<dbReference type="EC" id="2.8.1.1" evidence="3"/>
<comment type="subcellular location">
    <subcellularLocation>
        <location evidence="3">Cytoplasm</location>
    </subcellularLocation>
</comment>
<dbReference type="CDD" id="cd01444">
    <property type="entry name" value="GlpE_ST"/>
    <property type="match status" value="1"/>
</dbReference>
<dbReference type="InterPro" id="IPR001763">
    <property type="entry name" value="Rhodanese-like_dom"/>
</dbReference>
<dbReference type="PANTHER" id="PTHR43031">
    <property type="entry name" value="FAD-DEPENDENT OXIDOREDUCTASE"/>
    <property type="match status" value="1"/>
</dbReference>
<keyword evidence="6" id="KW-1185">Reference proteome</keyword>
<dbReference type="InterPro" id="IPR023695">
    <property type="entry name" value="Thiosulf_sulfurTrfase"/>
</dbReference>
<evidence type="ECO:0000256" key="3">
    <source>
        <dbReference type="HAMAP-Rule" id="MF_01009"/>
    </source>
</evidence>
<dbReference type="Pfam" id="PF00581">
    <property type="entry name" value="Rhodanese"/>
    <property type="match status" value="1"/>
</dbReference>
<evidence type="ECO:0000256" key="1">
    <source>
        <dbReference type="ARBA" id="ARBA00022490"/>
    </source>
</evidence>
<dbReference type="SMART" id="SM00450">
    <property type="entry name" value="RHOD"/>
    <property type="match status" value="1"/>
</dbReference>
<protein>
    <recommendedName>
        <fullName evidence="3">Thiosulfate sulfurtransferase GlpE</fullName>
        <ecNumber evidence="3">2.8.1.1</ecNumber>
    </recommendedName>
</protein>
<organism evidence="5 6">
    <name type="scientific">Bacterioplanoides pacificum</name>
    <dbReference type="NCBI Taxonomy" id="1171596"/>
    <lineage>
        <taxon>Bacteria</taxon>
        <taxon>Pseudomonadati</taxon>
        <taxon>Pseudomonadota</taxon>
        <taxon>Gammaproteobacteria</taxon>
        <taxon>Oceanospirillales</taxon>
        <taxon>Oceanospirillaceae</taxon>
        <taxon>Bacterioplanoides</taxon>
    </lineage>
</organism>
<dbReference type="GO" id="GO:0004792">
    <property type="term" value="F:thiosulfate-cyanide sulfurtransferase activity"/>
    <property type="evidence" value="ECO:0007669"/>
    <property type="project" value="UniProtKB-EC"/>
</dbReference>
<keyword evidence="2 3" id="KW-0808">Transferase</keyword>
<dbReference type="InterPro" id="IPR036873">
    <property type="entry name" value="Rhodanese-like_dom_sf"/>
</dbReference>
<keyword evidence="1 3" id="KW-0963">Cytoplasm</keyword>
<dbReference type="PROSITE" id="PS50206">
    <property type="entry name" value="RHODANESE_3"/>
    <property type="match status" value="1"/>
</dbReference>
<comment type="function">
    <text evidence="3">Transferase that catalyzes the transfer of sulfur from thiosulfate to thiophilic acceptors such as cyanide or dithiols. May function in a CysM-independent thiosulfate assimilation pathway by catalyzing the conversion of thiosulfate to sulfite, which can then be used for L-cysteine biosynthesis.</text>
</comment>
<feature type="domain" description="Rhodanese" evidence="4">
    <location>
        <begin position="17"/>
        <end position="105"/>
    </location>
</feature>
<dbReference type="Proteomes" id="UP001595722">
    <property type="component" value="Unassembled WGS sequence"/>
</dbReference>
<name>A0ABV7VRV6_9GAMM</name>
<dbReference type="RefSeq" id="WP_376864342.1">
    <property type="nucleotide sequence ID" value="NZ_JBHRYB010000001.1"/>
</dbReference>
<evidence type="ECO:0000313" key="5">
    <source>
        <dbReference type="EMBL" id="MFC3678793.1"/>
    </source>
</evidence>
<feature type="active site" description="Cysteine persulfide intermediate" evidence="3">
    <location>
        <position position="65"/>
    </location>
</feature>
<dbReference type="EMBL" id="JBHRYB010000001">
    <property type="protein sequence ID" value="MFC3678793.1"/>
    <property type="molecule type" value="Genomic_DNA"/>
</dbReference>
<proteinExistence type="inferred from homology"/>
<dbReference type="PANTHER" id="PTHR43031:SF6">
    <property type="entry name" value="THIOSULFATE SULFURTRANSFERASE GLPE"/>
    <property type="match status" value="1"/>
</dbReference>
<dbReference type="NCBIfam" id="NF001195">
    <property type="entry name" value="PRK00162.1"/>
    <property type="match status" value="1"/>
</dbReference>
<reference evidence="6" key="1">
    <citation type="journal article" date="2019" name="Int. J. Syst. Evol. Microbiol.">
        <title>The Global Catalogue of Microorganisms (GCM) 10K type strain sequencing project: providing services to taxonomists for standard genome sequencing and annotation.</title>
        <authorList>
            <consortium name="The Broad Institute Genomics Platform"/>
            <consortium name="The Broad Institute Genome Sequencing Center for Infectious Disease"/>
            <person name="Wu L."/>
            <person name="Ma J."/>
        </authorList>
    </citation>
    <scope>NUCLEOTIDE SEQUENCE [LARGE SCALE GENOMIC DNA]</scope>
    <source>
        <strain evidence="6">KCTC 42424</strain>
    </source>
</reference>
<gene>
    <name evidence="3 5" type="primary">glpE</name>
    <name evidence="5" type="ORF">ACFOMG_01545</name>
</gene>
<comment type="similarity">
    <text evidence="3">Belongs to the GlpE family.</text>
</comment>
<comment type="caution">
    <text evidence="5">The sequence shown here is derived from an EMBL/GenBank/DDBJ whole genome shotgun (WGS) entry which is preliminary data.</text>
</comment>
<accession>A0ABV7VRV6</accession>
<dbReference type="SUPFAM" id="SSF52821">
    <property type="entry name" value="Rhodanese/Cell cycle control phosphatase"/>
    <property type="match status" value="1"/>
</dbReference>
<evidence type="ECO:0000259" key="4">
    <source>
        <dbReference type="PROSITE" id="PS50206"/>
    </source>
</evidence>
<dbReference type="Gene3D" id="3.40.250.10">
    <property type="entry name" value="Rhodanese-like domain"/>
    <property type="match status" value="1"/>
</dbReference>
<evidence type="ECO:0000313" key="6">
    <source>
        <dbReference type="Proteomes" id="UP001595722"/>
    </source>
</evidence>
<comment type="catalytic activity">
    <reaction evidence="3">
        <text>thiosulfate + [thioredoxin]-dithiol = [thioredoxin]-disulfide + hydrogen sulfide + sulfite + 2 H(+)</text>
        <dbReference type="Rhea" id="RHEA:83859"/>
        <dbReference type="Rhea" id="RHEA-COMP:10698"/>
        <dbReference type="Rhea" id="RHEA-COMP:10700"/>
        <dbReference type="ChEBI" id="CHEBI:15378"/>
        <dbReference type="ChEBI" id="CHEBI:17359"/>
        <dbReference type="ChEBI" id="CHEBI:29919"/>
        <dbReference type="ChEBI" id="CHEBI:29950"/>
        <dbReference type="ChEBI" id="CHEBI:33542"/>
        <dbReference type="ChEBI" id="CHEBI:50058"/>
    </reaction>
</comment>
<comment type="catalytic activity">
    <reaction evidence="3">
        <text>thiosulfate + hydrogen cyanide = thiocyanate + sulfite + 2 H(+)</text>
        <dbReference type="Rhea" id="RHEA:16881"/>
        <dbReference type="ChEBI" id="CHEBI:15378"/>
        <dbReference type="ChEBI" id="CHEBI:17359"/>
        <dbReference type="ChEBI" id="CHEBI:18022"/>
        <dbReference type="ChEBI" id="CHEBI:18407"/>
        <dbReference type="ChEBI" id="CHEBI:33542"/>
        <dbReference type="EC" id="2.8.1.1"/>
    </reaction>
</comment>
<dbReference type="InterPro" id="IPR050229">
    <property type="entry name" value="GlpE_sulfurtransferase"/>
</dbReference>
<evidence type="ECO:0000256" key="2">
    <source>
        <dbReference type="ARBA" id="ARBA00022679"/>
    </source>
</evidence>
<sequence>MSAFKRIAAADAHQLLENNEVRIADIRDVMSFQAGHICQAVRVDNQNLGEFIAACDKQKPLIVCCYHGNSSQGAAQYFAEQGFSDVYSLDGGYEFWKVSYPDLCER</sequence>
<dbReference type="HAMAP" id="MF_01009">
    <property type="entry name" value="Thiosulf_sulfurtr"/>
    <property type="match status" value="1"/>
</dbReference>